<dbReference type="PANTHER" id="PTHR42749:SF1">
    <property type="entry name" value="CELL SHAPE-DETERMINING PROTEIN MREB"/>
    <property type="match status" value="1"/>
</dbReference>
<dbReference type="NCBIfam" id="NF010539">
    <property type="entry name" value="PRK13927.1"/>
    <property type="match status" value="1"/>
</dbReference>
<evidence type="ECO:0000313" key="8">
    <source>
        <dbReference type="Proteomes" id="UP000254792"/>
    </source>
</evidence>
<comment type="similarity">
    <text evidence="5 6">Belongs to the FtsA/MreB family.</text>
</comment>
<protein>
    <recommendedName>
        <fullName evidence="6">Cell shape-determining protein MreB</fullName>
    </recommendedName>
</protein>
<dbReference type="Proteomes" id="UP000254792">
    <property type="component" value="Chromosome"/>
</dbReference>
<dbReference type="HAMAP" id="MF_02207">
    <property type="entry name" value="MreB"/>
    <property type="match status" value="1"/>
</dbReference>
<keyword evidence="8" id="KW-1185">Reference proteome</keyword>
<evidence type="ECO:0000256" key="2">
    <source>
        <dbReference type="ARBA" id="ARBA00022741"/>
    </source>
</evidence>
<dbReference type="GO" id="GO:0000902">
    <property type="term" value="P:cell morphogenesis"/>
    <property type="evidence" value="ECO:0007669"/>
    <property type="project" value="InterPro"/>
</dbReference>
<proteinExistence type="inferred from homology"/>
<dbReference type="InterPro" id="IPR056546">
    <property type="entry name" value="MreB_MamK-like"/>
</dbReference>
<gene>
    <name evidence="6 7" type="primary">mreB</name>
    <name evidence="7" type="ORF">SALLE_v1c11450</name>
</gene>
<keyword evidence="4 6" id="KW-0133">Cell shape</keyword>
<dbReference type="OrthoDB" id="391604at2"/>
<name>A0A345Z5D6_9MOLU</name>
<comment type="function">
    <text evidence="6">Forms membrane-associated dynamic filaments that are essential for cell shape determination. Acts by regulating cell wall synthesis and cell elongation, and thus cell shape. A feedback loop between cell geometry and MreB localization may maintain elongated cell shape by targeting cell wall growth to regions of negative cell wall curvature.</text>
</comment>
<dbReference type="PANTHER" id="PTHR42749">
    <property type="entry name" value="CELL SHAPE-DETERMINING PROTEIN MREB"/>
    <property type="match status" value="1"/>
</dbReference>
<dbReference type="SUPFAM" id="SSF53067">
    <property type="entry name" value="Actin-like ATPase domain"/>
    <property type="match status" value="2"/>
</dbReference>
<accession>A0A345Z5D6</accession>
<dbReference type="GO" id="GO:0008360">
    <property type="term" value="P:regulation of cell shape"/>
    <property type="evidence" value="ECO:0007669"/>
    <property type="project" value="UniProtKB-UniRule"/>
</dbReference>
<sequence>MKLEERQFISLDLGTSNVLAYVSKKGVVYNEPSIMAYDNLTNTLIALGYDAYEMVGKTNENTRMVVPIKDGIIADMEAAKDLLKNIFNKLKMMDIWKGSVVLLACPSGVTELERDALKLVAMDLGAEMVVVEEEVKLAAIGAGININLPKGNVVIDIGGGTTDVAILASGEVVASKSIKIAGTSFDEDIKKYIRSEYNVNIGSKSAENVKIQLGSLGKYNAERSMSVYGRDIVSGLPKEALVSAEEIRNVLINSFSKITDLFIELLETTPPELAGDIIKNGIILCGGGSMIRNVEKYFSDIFSIPCKVAKDPLLAVINGSKELEKQIFTKIENGFYGKNGQKLKQINKFM</sequence>
<dbReference type="PRINTS" id="PR01652">
    <property type="entry name" value="SHAPEPROTEIN"/>
</dbReference>
<feature type="binding site" evidence="6">
    <location>
        <begin position="159"/>
        <end position="161"/>
    </location>
    <ligand>
        <name>ATP</name>
        <dbReference type="ChEBI" id="CHEBI:30616"/>
    </ligand>
</feature>
<feature type="binding site" evidence="6">
    <location>
        <begin position="207"/>
        <end position="210"/>
    </location>
    <ligand>
        <name>ATP</name>
        <dbReference type="ChEBI" id="CHEBI:30616"/>
    </ligand>
</feature>
<evidence type="ECO:0000256" key="3">
    <source>
        <dbReference type="ARBA" id="ARBA00022840"/>
    </source>
</evidence>
<dbReference type="Pfam" id="PF06723">
    <property type="entry name" value="MreB_Mbl"/>
    <property type="match status" value="1"/>
</dbReference>
<keyword evidence="1 6" id="KW-0963">Cytoplasm</keyword>
<dbReference type="Gene3D" id="3.30.420.40">
    <property type="match status" value="3"/>
</dbReference>
<evidence type="ECO:0000256" key="1">
    <source>
        <dbReference type="ARBA" id="ARBA00022490"/>
    </source>
</evidence>
<dbReference type="AlphaFoldDB" id="A0A345Z5D6"/>
<dbReference type="InterPro" id="IPR043129">
    <property type="entry name" value="ATPase_NBD"/>
</dbReference>
<keyword evidence="2 6" id="KW-0547">Nucleotide-binding</keyword>
<comment type="subcellular location">
    <subcellularLocation>
        <location evidence="6">Cytoplasm</location>
    </subcellularLocation>
    <text evidence="6">Membrane-associated.</text>
</comment>
<dbReference type="GO" id="GO:0005524">
    <property type="term" value="F:ATP binding"/>
    <property type="evidence" value="ECO:0007669"/>
    <property type="project" value="UniProtKB-KW"/>
</dbReference>
<evidence type="ECO:0000256" key="6">
    <source>
        <dbReference type="HAMAP-Rule" id="MF_02207"/>
    </source>
</evidence>
<dbReference type="KEGG" id="salx:SALLE_v1c11450"/>
<evidence type="ECO:0000256" key="5">
    <source>
        <dbReference type="ARBA" id="ARBA00023458"/>
    </source>
</evidence>
<dbReference type="InterPro" id="IPR004753">
    <property type="entry name" value="MreB"/>
</dbReference>
<dbReference type="GO" id="GO:0005737">
    <property type="term" value="C:cytoplasm"/>
    <property type="evidence" value="ECO:0007669"/>
    <property type="project" value="UniProtKB-SubCell"/>
</dbReference>
<evidence type="ECO:0000256" key="4">
    <source>
        <dbReference type="ARBA" id="ARBA00022960"/>
    </source>
</evidence>
<evidence type="ECO:0000313" key="7">
    <source>
        <dbReference type="EMBL" id="AXK51815.1"/>
    </source>
</evidence>
<dbReference type="CDD" id="cd10225">
    <property type="entry name" value="ASKHA_NBD_MreB-like"/>
    <property type="match status" value="1"/>
</dbReference>
<comment type="caution">
    <text evidence="6">Lacks conserved residue(s) required for the propagation of feature annotation.</text>
</comment>
<keyword evidence="3 6" id="KW-0067">ATP-binding</keyword>
<comment type="subunit">
    <text evidence="6">Forms polymers.</text>
</comment>
<dbReference type="EMBL" id="CP031376">
    <property type="protein sequence ID" value="AXK51815.1"/>
    <property type="molecule type" value="Genomic_DNA"/>
</dbReference>
<organism evidence="7 8">
    <name type="scientific">Spiroplasma alleghenense</name>
    <dbReference type="NCBI Taxonomy" id="216931"/>
    <lineage>
        <taxon>Bacteria</taxon>
        <taxon>Bacillati</taxon>
        <taxon>Mycoplasmatota</taxon>
        <taxon>Mollicutes</taxon>
        <taxon>Entomoplasmatales</taxon>
        <taxon>Spiroplasmataceae</taxon>
        <taxon>Spiroplasma</taxon>
    </lineage>
</organism>
<reference evidence="7 8" key="1">
    <citation type="submission" date="2018-07" db="EMBL/GenBank/DDBJ databases">
        <title>Complete genome sequence of Spiroplasma alleghenense PLHS-1 (ATCC 51752).</title>
        <authorList>
            <person name="Chou L."/>
            <person name="Lee T.-Y."/>
            <person name="Tsai Y.-M."/>
            <person name="Kuo C.-H."/>
        </authorList>
    </citation>
    <scope>NUCLEOTIDE SEQUENCE [LARGE SCALE GENOMIC DNA]</scope>
    <source>
        <strain evidence="7 8">PLHS-1</strain>
    </source>
</reference>
<dbReference type="RefSeq" id="WP_115558698.1">
    <property type="nucleotide sequence ID" value="NZ_CP031376.1"/>
</dbReference>